<sequence>MGAKETKKSESKKDNKSIPVDTNNEKDRSVDQERNGVLPEGMDFKKFLGCGG</sequence>
<dbReference type="AlphaFoldDB" id="A0A1X7LGA6"/>
<organism evidence="2 3">
    <name type="scientific">Marivirga sericea</name>
    <dbReference type="NCBI Taxonomy" id="1028"/>
    <lineage>
        <taxon>Bacteria</taxon>
        <taxon>Pseudomonadati</taxon>
        <taxon>Bacteroidota</taxon>
        <taxon>Cytophagia</taxon>
        <taxon>Cytophagales</taxon>
        <taxon>Marivirgaceae</taxon>
        <taxon>Marivirga</taxon>
    </lineage>
</organism>
<feature type="compositionally biased region" description="Basic and acidic residues" evidence="1">
    <location>
        <begin position="23"/>
        <end position="34"/>
    </location>
</feature>
<protein>
    <submittedName>
        <fullName evidence="2">Uncharacterized protein</fullName>
    </submittedName>
</protein>
<feature type="region of interest" description="Disordered" evidence="1">
    <location>
        <begin position="1"/>
        <end position="43"/>
    </location>
</feature>
<dbReference type="Proteomes" id="UP000193804">
    <property type="component" value="Unassembled WGS sequence"/>
</dbReference>
<dbReference type="EMBL" id="FXAW01000011">
    <property type="protein sequence ID" value="SMG52544.1"/>
    <property type="molecule type" value="Genomic_DNA"/>
</dbReference>
<reference evidence="3" key="1">
    <citation type="submission" date="2017-04" db="EMBL/GenBank/DDBJ databases">
        <authorList>
            <person name="Varghese N."/>
            <person name="Submissions S."/>
        </authorList>
    </citation>
    <scope>NUCLEOTIDE SEQUENCE [LARGE SCALE GENOMIC DNA]</scope>
    <source>
        <strain evidence="3">DSM 4125</strain>
    </source>
</reference>
<evidence type="ECO:0000256" key="1">
    <source>
        <dbReference type="SAM" id="MobiDB-lite"/>
    </source>
</evidence>
<gene>
    <name evidence="2" type="ORF">SAMN05661096_03966</name>
</gene>
<feature type="compositionally biased region" description="Basic and acidic residues" evidence="1">
    <location>
        <begin position="1"/>
        <end position="16"/>
    </location>
</feature>
<evidence type="ECO:0000313" key="2">
    <source>
        <dbReference type="EMBL" id="SMG52544.1"/>
    </source>
</evidence>
<keyword evidence="3" id="KW-1185">Reference proteome</keyword>
<proteinExistence type="predicted"/>
<name>A0A1X7LGA6_9BACT</name>
<accession>A0A1X7LGA6</accession>
<evidence type="ECO:0000313" key="3">
    <source>
        <dbReference type="Proteomes" id="UP000193804"/>
    </source>
</evidence>
<dbReference type="RefSeq" id="WP_176223851.1">
    <property type="nucleotide sequence ID" value="NZ_FXAW01000011.1"/>
</dbReference>